<evidence type="ECO:0000313" key="2">
    <source>
        <dbReference type="Proteomes" id="UP001497623"/>
    </source>
</evidence>
<comment type="caution">
    <text evidence="1">The sequence shown here is derived from an EMBL/GenBank/DDBJ whole genome shotgun (WGS) entry which is preliminary data.</text>
</comment>
<keyword evidence="2" id="KW-1185">Reference proteome</keyword>
<feature type="non-terminal residue" evidence="1">
    <location>
        <position position="1"/>
    </location>
</feature>
<proteinExistence type="predicted"/>
<protein>
    <submittedName>
        <fullName evidence="1">Uncharacterized protein</fullName>
    </submittedName>
</protein>
<dbReference type="EMBL" id="CAXKWB010038050">
    <property type="protein sequence ID" value="CAL4151161.1"/>
    <property type="molecule type" value="Genomic_DNA"/>
</dbReference>
<evidence type="ECO:0000313" key="1">
    <source>
        <dbReference type="EMBL" id="CAL4151161.1"/>
    </source>
</evidence>
<dbReference type="AlphaFoldDB" id="A0AAV2S1M1"/>
<name>A0AAV2S1M1_MEGNR</name>
<reference evidence="1 2" key="1">
    <citation type="submission" date="2024-05" db="EMBL/GenBank/DDBJ databases">
        <authorList>
            <person name="Wallberg A."/>
        </authorList>
    </citation>
    <scope>NUCLEOTIDE SEQUENCE [LARGE SCALE GENOMIC DNA]</scope>
</reference>
<accession>A0AAV2S1M1</accession>
<dbReference type="Proteomes" id="UP001497623">
    <property type="component" value="Unassembled WGS sequence"/>
</dbReference>
<feature type="non-terminal residue" evidence="1">
    <location>
        <position position="114"/>
    </location>
</feature>
<organism evidence="1 2">
    <name type="scientific">Meganyctiphanes norvegica</name>
    <name type="common">Northern krill</name>
    <name type="synonym">Thysanopoda norvegica</name>
    <dbReference type="NCBI Taxonomy" id="48144"/>
    <lineage>
        <taxon>Eukaryota</taxon>
        <taxon>Metazoa</taxon>
        <taxon>Ecdysozoa</taxon>
        <taxon>Arthropoda</taxon>
        <taxon>Crustacea</taxon>
        <taxon>Multicrustacea</taxon>
        <taxon>Malacostraca</taxon>
        <taxon>Eumalacostraca</taxon>
        <taxon>Eucarida</taxon>
        <taxon>Euphausiacea</taxon>
        <taxon>Euphausiidae</taxon>
        <taxon>Meganyctiphanes</taxon>
    </lineage>
</organism>
<gene>
    <name evidence="1" type="ORF">MNOR_LOCUS30688</name>
</gene>
<sequence length="114" mass="13409">EVNPVILFMRGLCEEDTKAAWFRMKINSPQETLKPSFRGYTKYEISLIDGNTWHLINMWLNKSVAIYFTHDGKYPFGINEWNITEDYEICEKQAGIPHKLSLSACYSWEYTCND</sequence>